<dbReference type="InterPro" id="IPR005835">
    <property type="entry name" value="NTP_transferase_dom"/>
</dbReference>
<dbReference type="AlphaFoldDB" id="A0A4R2EHQ8"/>
<evidence type="ECO:0000313" key="5">
    <source>
        <dbReference type="Proteomes" id="UP000294830"/>
    </source>
</evidence>
<dbReference type="GO" id="GO:0016779">
    <property type="term" value="F:nucleotidyltransferase activity"/>
    <property type="evidence" value="ECO:0007669"/>
    <property type="project" value="UniProtKB-KW"/>
</dbReference>
<dbReference type="InterPro" id="IPR029044">
    <property type="entry name" value="Nucleotide-diphossugar_trans"/>
</dbReference>
<dbReference type="Proteomes" id="UP000294830">
    <property type="component" value="Unassembled WGS sequence"/>
</dbReference>
<evidence type="ECO:0000256" key="2">
    <source>
        <dbReference type="ARBA" id="ARBA00022695"/>
    </source>
</evidence>
<reference evidence="4 5" key="1">
    <citation type="submission" date="2019-03" db="EMBL/GenBank/DDBJ databases">
        <title>Genomic Encyclopedia of Archaeal and Bacterial Type Strains, Phase II (KMG-II): from individual species to whole genera.</title>
        <authorList>
            <person name="Goeker M."/>
        </authorList>
    </citation>
    <scope>NUCLEOTIDE SEQUENCE [LARGE SCALE GENOMIC DNA]</scope>
    <source>
        <strain evidence="4 5">RL-C</strain>
    </source>
</reference>
<dbReference type="EMBL" id="SLWB01000006">
    <property type="protein sequence ID" value="TCN68518.1"/>
    <property type="molecule type" value="Genomic_DNA"/>
</dbReference>
<accession>A0A4R2EHQ8</accession>
<keyword evidence="1 4" id="KW-0808">Transferase</keyword>
<evidence type="ECO:0000256" key="1">
    <source>
        <dbReference type="ARBA" id="ARBA00022679"/>
    </source>
</evidence>
<dbReference type="RefSeq" id="WP_131839098.1">
    <property type="nucleotide sequence ID" value="NZ_SLWB01000006.1"/>
</dbReference>
<keyword evidence="2" id="KW-0548">Nucleotidyltransferase</keyword>
<dbReference type="SUPFAM" id="SSF53448">
    <property type="entry name" value="Nucleotide-diphospho-sugar transferases"/>
    <property type="match status" value="1"/>
</dbReference>
<dbReference type="CDD" id="cd06422">
    <property type="entry name" value="NTP_transferase_like_1"/>
    <property type="match status" value="1"/>
</dbReference>
<dbReference type="PANTHER" id="PTHR43584">
    <property type="entry name" value="NUCLEOTIDYL TRANSFERASE"/>
    <property type="match status" value="1"/>
</dbReference>
<evidence type="ECO:0000313" key="4">
    <source>
        <dbReference type="EMBL" id="TCN68518.1"/>
    </source>
</evidence>
<feature type="domain" description="Nucleotidyl transferase" evidence="3">
    <location>
        <begin position="2"/>
        <end position="135"/>
    </location>
</feature>
<organism evidence="4 5">
    <name type="scientific">Acetobacteroides hydrogenigenes</name>
    <dbReference type="NCBI Taxonomy" id="979970"/>
    <lineage>
        <taxon>Bacteria</taxon>
        <taxon>Pseudomonadati</taxon>
        <taxon>Bacteroidota</taxon>
        <taxon>Bacteroidia</taxon>
        <taxon>Bacteroidales</taxon>
        <taxon>Rikenellaceae</taxon>
        <taxon>Acetobacteroides</taxon>
    </lineage>
</organism>
<keyword evidence="5" id="KW-1185">Reference proteome</keyword>
<gene>
    <name evidence="4" type="ORF">CLV25_106100</name>
</gene>
<dbReference type="OrthoDB" id="9813880at2"/>
<protein>
    <submittedName>
        <fullName evidence="4">Nucleotidyltransferase-like protein</fullName>
    </submittedName>
</protein>
<sequence>MKAMIFCAGLGTRLKPLTDDKPKALVPLAGKPLIEHVVERLKSYGFTDIIINVHHFADKVEEFIVKKDYFGVNITVSDERNLLLDTGGGLKKAAHFFGDGKPFLIHNVDIISDINLADLYRRNAESGALASLAVSNRLSSRYFLFDNTMQLVGWKNLKTNEQKIARVGDTYLPFAFNGIHVVNPAIFDLMDGFEGKFSIVDLYLHLAKSHFIEGIDVSKNRIIDVGKPAALLDAEKLIG</sequence>
<dbReference type="InterPro" id="IPR050065">
    <property type="entry name" value="GlmU-like"/>
</dbReference>
<dbReference type="Gene3D" id="3.90.550.10">
    <property type="entry name" value="Spore Coat Polysaccharide Biosynthesis Protein SpsA, Chain A"/>
    <property type="match status" value="1"/>
</dbReference>
<evidence type="ECO:0000259" key="3">
    <source>
        <dbReference type="Pfam" id="PF00483"/>
    </source>
</evidence>
<dbReference type="PANTHER" id="PTHR43584:SF8">
    <property type="entry name" value="N-ACETYLMURAMATE ALPHA-1-PHOSPHATE URIDYLYLTRANSFERASE"/>
    <property type="match status" value="1"/>
</dbReference>
<name>A0A4R2EHQ8_9BACT</name>
<comment type="caution">
    <text evidence="4">The sequence shown here is derived from an EMBL/GenBank/DDBJ whole genome shotgun (WGS) entry which is preliminary data.</text>
</comment>
<proteinExistence type="predicted"/>
<dbReference type="Pfam" id="PF00483">
    <property type="entry name" value="NTP_transferase"/>
    <property type="match status" value="1"/>
</dbReference>